<evidence type="ECO:0000256" key="4">
    <source>
        <dbReference type="ARBA" id="ARBA00022692"/>
    </source>
</evidence>
<dbReference type="CDD" id="cd06173">
    <property type="entry name" value="MFS_MefA_like"/>
    <property type="match status" value="1"/>
</dbReference>
<comment type="subcellular location">
    <subcellularLocation>
        <location evidence="1">Cell membrane</location>
        <topology evidence="1">Multi-pass membrane protein</topology>
    </subcellularLocation>
</comment>
<keyword evidence="2" id="KW-0813">Transport</keyword>
<dbReference type="InterPro" id="IPR010290">
    <property type="entry name" value="TM_effector"/>
</dbReference>
<keyword evidence="5 7" id="KW-1133">Transmembrane helix</keyword>
<proteinExistence type="predicted"/>
<feature type="transmembrane region" description="Helical" evidence="7">
    <location>
        <begin position="323"/>
        <end position="348"/>
    </location>
</feature>
<gene>
    <name evidence="8" type="ORF">D3873_11235</name>
</gene>
<dbReference type="InterPro" id="IPR036259">
    <property type="entry name" value="MFS_trans_sf"/>
</dbReference>
<feature type="transmembrane region" description="Helical" evidence="7">
    <location>
        <begin position="106"/>
        <end position="133"/>
    </location>
</feature>
<accession>A0A385YXQ2</accession>
<evidence type="ECO:0000256" key="2">
    <source>
        <dbReference type="ARBA" id="ARBA00022448"/>
    </source>
</evidence>
<feature type="transmembrane region" description="Helical" evidence="7">
    <location>
        <begin position="12"/>
        <end position="31"/>
    </location>
</feature>
<evidence type="ECO:0000256" key="7">
    <source>
        <dbReference type="SAM" id="Phobius"/>
    </source>
</evidence>
<feature type="transmembrane region" description="Helical" evidence="7">
    <location>
        <begin position="389"/>
        <end position="407"/>
    </location>
</feature>
<feature type="transmembrane region" description="Helical" evidence="7">
    <location>
        <begin position="79"/>
        <end position="100"/>
    </location>
</feature>
<dbReference type="GO" id="GO:0005886">
    <property type="term" value="C:plasma membrane"/>
    <property type="evidence" value="ECO:0007669"/>
    <property type="project" value="UniProtKB-SubCell"/>
</dbReference>
<evidence type="ECO:0000256" key="6">
    <source>
        <dbReference type="ARBA" id="ARBA00023136"/>
    </source>
</evidence>
<evidence type="ECO:0000256" key="5">
    <source>
        <dbReference type="ARBA" id="ARBA00022989"/>
    </source>
</evidence>
<feature type="transmembrane region" description="Helical" evidence="7">
    <location>
        <begin position="294"/>
        <end position="317"/>
    </location>
</feature>
<name>A0A385YXQ2_9BACL</name>
<dbReference type="KEGG" id="paek:D3873_11235"/>
<organism evidence="8 9">
    <name type="scientific">Paenisporosarcina cavernae</name>
    <dbReference type="NCBI Taxonomy" id="2320858"/>
    <lineage>
        <taxon>Bacteria</taxon>
        <taxon>Bacillati</taxon>
        <taxon>Bacillota</taxon>
        <taxon>Bacilli</taxon>
        <taxon>Bacillales</taxon>
        <taxon>Caryophanaceae</taxon>
        <taxon>Paenisporosarcina</taxon>
    </lineage>
</organism>
<evidence type="ECO:0000313" key="8">
    <source>
        <dbReference type="EMBL" id="AYC30378.1"/>
    </source>
</evidence>
<feature type="transmembrane region" description="Helical" evidence="7">
    <location>
        <begin position="227"/>
        <end position="252"/>
    </location>
</feature>
<feature type="transmembrane region" description="Helical" evidence="7">
    <location>
        <begin position="264"/>
        <end position="282"/>
    </location>
</feature>
<keyword evidence="6 7" id="KW-0472">Membrane</keyword>
<keyword evidence="4 7" id="KW-0812">Transmembrane</keyword>
<dbReference type="PANTHER" id="PTHR23513">
    <property type="entry name" value="INTEGRAL MEMBRANE EFFLUX PROTEIN-RELATED"/>
    <property type="match status" value="1"/>
</dbReference>
<keyword evidence="3" id="KW-1003">Cell membrane</keyword>
<dbReference type="Pfam" id="PF05977">
    <property type="entry name" value="MFS_3"/>
    <property type="match status" value="1"/>
</dbReference>
<dbReference type="RefSeq" id="WP_119884095.1">
    <property type="nucleotide sequence ID" value="NZ_CP032418.1"/>
</dbReference>
<protein>
    <submittedName>
        <fullName evidence="8">MFS transporter</fullName>
    </submittedName>
</protein>
<evidence type="ECO:0000256" key="3">
    <source>
        <dbReference type="ARBA" id="ARBA00022475"/>
    </source>
</evidence>
<feature type="transmembrane region" description="Helical" evidence="7">
    <location>
        <begin position="170"/>
        <end position="187"/>
    </location>
</feature>
<feature type="transmembrane region" description="Helical" evidence="7">
    <location>
        <begin position="145"/>
        <end position="164"/>
    </location>
</feature>
<keyword evidence="9" id="KW-1185">Reference proteome</keyword>
<dbReference type="Gene3D" id="1.20.1250.20">
    <property type="entry name" value="MFS general substrate transporter like domains"/>
    <property type="match status" value="1"/>
</dbReference>
<dbReference type="AlphaFoldDB" id="A0A385YXQ2"/>
<evidence type="ECO:0000256" key="1">
    <source>
        <dbReference type="ARBA" id="ARBA00004651"/>
    </source>
</evidence>
<evidence type="ECO:0000313" key="9">
    <source>
        <dbReference type="Proteomes" id="UP000265725"/>
    </source>
</evidence>
<dbReference type="SUPFAM" id="SSF103473">
    <property type="entry name" value="MFS general substrate transporter"/>
    <property type="match status" value="1"/>
</dbReference>
<dbReference type="EMBL" id="CP032418">
    <property type="protein sequence ID" value="AYC30378.1"/>
    <property type="molecule type" value="Genomic_DNA"/>
</dbReference>
<sequence>MDAVLKTKKATYHLWTFFISKMISTFGAQIYAFGMSFYILSLTGSATNFALNLIFSVLPRTIIGPFAGYLSDKFSKKKIVIIAQLASALAVSALLLYSMVDGLSIPAIYVTTAILSVTSSFTGIAFSASIANLVDPPRLQKAMSYNQMSVSMASIAGPAIGGLLFGTVSITTFFVIQIVSYVIAVVLESTMNFHLFSTKNVEKVSEVKESMVQNMRGGISYLKKNKLLTTVMGVGLTVNFLFGAFMVGFSFVLVDQLKLDSRDFGIAEGALSFGVILGSIYLSMRKELKQPLAVGKYGIMLIGIFVAAVSVPLFITFNYLGVVLFFVILMLANGITLAFVNTPLGVLMQKMIEEEFRGRVFGIMETMAQALIPAGMLLFGFMYDIFPSQWVLIGSGIALIITVGILLRSTVLEKVEKNQEEMTKDVESQTMTA</sequence>
<dbReference type="Proteomes" id="UP000265725">
    <property type="component" value="Chromosome"/>
</dbReference>
<dbReference type="OrthoDB" id="9775268at2"/>
<dbReference type="PANTHER" id="PTHR23513:SF6">
    <property type="entry name" value="MAJOR FACILITATOR SUPERFAMILY ASSOCIATED DOMAIN-CONTAINING PROTEIN"/>
    <property type="match status" value="1"/>
</dbReference>
<reference evidence="9" key="1">
    <citation type="submission" date="2018-09" db="EMBL/GenBank/DDBJ databases">
        <authorList>
            <person name="Zhu H."/>
        </authorList>
    </citation>
    <scope>NUCLEOTIDE SEQUENCE [LARGE SCALE GENOMIC DNA]</scope>
    <source>
        <strain evidence="9">K2R23-3</strain>
    </source>
</reference>
<feature type="transmembrane region" description="Helical" evidence="7">
    <location>
        <begin position="360"/>
        <end position="383"/>
    </location>
</feature>